<dbReference type="Proteomes" id="UP000275394">
    <property type="component" value="Unassembled WGS sequence"/>
</dbReference>
<name>A0A3N2DYQ6_9GAMM</name>
<keyword evidence="2" id="KW-1185">Reference proteome</keyword>
<protein>
    <submittedName>
        <fullName evidence="1">Uncharacterized protein</fullName>
    </submittedName>
</protein>
<reference evidence="1 2" key="1">
    <citation type="submission" date="2018-11" db="EMBL/GenBank/DDBJ databases">
        <title>Genomic Encyclopedia of Type Strains, Phase IV (KMG-IV): sequencing the most valuable type-strain genomes for metagenomic binning, comparative biology and taxonomic classification.</title>
        <authorList>
            <person name="Goeker M."/>
        </authorList>
    </citation>
    <scope>NUCLEOTIDE SEQUENCE [LARGE SCALE GENOMIC DNA]</scope>
    <source>
        <strain evidence="1 2">DSM 100316</strain>
    </source>
</reference>
<evidence type="ECO:0000313" key="1">
    <source>
        <dbReference type="EMBL" id="ROS04996.1"/>
    </source>
</evidence>
<accession>A0A3N2DYQ6</accession>
<sequence length="52" mass="5978">MAYTDQLIIVRYRDAGKLGHGSHYIGRVCKILPAEVHHRHRLIGDEQILIDV</sequence>
<comment type="caution">
    <text evidence="1">The sequence shown here is derived from an EMBL/GenBank/DDBJ whole genome shotgun (WGS) entry which is preliminary data.</text>
</comment>
<gene>
    <name evidence="1" type="ORF">EDC56_0515</name>
</gene>
<dbReference type="EMBL" id="RKHR01000003">
    <property type="protein sequence ID" value="ROS04996.1"/>
    <property type="molecule type" value="Genomic_DNA"/>
</dbReference>
<proteinExistence type="predicted"/>
<organism evidence="1 2">
    <name type="scientific">Sinobacterium caligoides</name>
    <dbReference type="NCBI Taxonomy" id="933926"/>
    <lineage>
        <taxon>Bacteria</taxon>
        <taxon>Pseudomonadati</taxon>
        <taxon>Pseudomonadota</taxon>
        <taxon>Gammaproteobacteria</taxon>
        <taxon>Cellvibrionales</taxon>
        <taxon>Spongiibacteraceae</taxon>
        <taxon>Sinobacterium</taxon>
    </lineage>
</organism>
<evidence type="ECO:0000313" key="2">
    <source>
        <dbReference type="Proteomes" id="UP000275394"/>
    </source>
</evidence>
<dbReference type="AlphaFoldDB" id="A0A3N2DYQ6"/>